<dbReference type="InterPro" id="IPR031679">
    <property type="entry name" value="SSTK-IP"/>
</dbReference>
<organism evidence="2 3">
    <name type="scientific">Rousettus aegyptiacus</name>
    <name type="common">Egyptian fruit bat</name>
    <name type="synonym">Pteropus aegyptiacus</name>
    <dbReference type="NCBI Taxonomy" id="9407"/>
    <lineage>
        <taxon>Eukaryota</taxon>
        <taxon>Metazoa</taxon>
        <taxon>Chordata</taxon>
        <taxon>Craniata</taxon>
        <taxon>Vertebrata</taxon>
        <taxon>Euteleostomi</taxon>
        <taxon>Mammalia</taxon>
        <taxon>Eutheria</taxon>
        <taxon>Laurasiatheria</taxon>
        <taxon>Chiroptera</taxon>
        <taxon>Yinpterochiroptera</taxon>
        <taxon>Pteropodoidea</taxon>
        <taxon>Pteropodidae</taxon>
        <taxon>Rousettinae</taxon>
        <taxon>Rousettus</taxon>
    </lineage>
</organism>
<accession>A0A7J8BIR7</accession>
<dbReference type="GO" id="GO:0005737">
    <property type="term" value="C:cytoplasm"/>
    <property type="evidence" value="ECO:0007669"/>
    <property type="project" value="TreeGrafter"/>
</dbReference>
<dbReference type="GO" id="GO:0051087">
    <property type="term" value="F:protein-folding chaperone binding"/>
    <property type="evidence" value="ECO:0007669"/>
    <property type="project" value="InterPro"/>
</dbReference>
<dbReference type="AlphaFoldDB" id="A0A7J8BIR7"/>
<protein>
    <submittedName>
        <fullName evidence="2">TSSK6 activating cochaperone</fullName>
    </submittedName>
</protein>
<feature type="region of interest" description="Disordered" evidence="1">
    <location>
        <begin position="146"/>
        <end position="170"/>
    </location>
</feature>
<dbReference type="Pfam" id="PF15836">
    <property type="entry name" value="SSTK-IP"/>
    <property type="match status" value="1"/>
</dbReference>
<dbReference type="EMBL" id="JACASE010000017">
    <property type="protein sequence ID" value="KAF6398306.1"/>
    <property type="molecule type" value="Genomic_DNA"/>
</dbReference>
<sequence>MAGQDRIPGRGDLAARLRGEPGVVVHYPGAGGCTWTAPFPGITPVGVQMEQHTSQPTNRKAKEESNAVPLCRARPSPSFTNLQASSPPDTFLNVQATKLHSGVDHKPKGCLGLLEGMYTNLLLQTQLAKQQMAILENLQASVTRLAPGRESKKPPGPILQPIVKSPAPVQ</sequence>
<keyword evidence="3" id="KW-1185">Reference proteome</keyword>
<gene>
    <name evidence="2" type="ORF">HJG63_019959</name>
</gene>
<dbReference type="PROSITE" id="PS51257">
    <property type="entry name" value="PROKAR_LIPOPROTEIN"/>
    <property type="match status" value="1"/>
</dbReference>
<evidence type="ECO:0000313" key="2">
    <source>
        <dbReference type="EMBL" id="KAF6398306.1"/>
    </source>
</evidence>
<dbReference type="PANTHER" id="PTHR37368:SF1">
    <property type="entry name" value="TSSK6-ACTIVATING CO-CHAPERONE PROTEIN"/>
    <property type="match status" value="1"/>
</dbReference>
<evidence type="ECO:0000313" key="3">
    <source>
        <dbReference type="Proteomes" id="UP000593571"/>
    </source>
</evidence>
<dbReference type="PANTHER" id="PTHR37368">
    <property type="entry name" value="TSSK6-ACTIVATING CO-CHAPERONE PROTEIN"/>
    <property type="match status" value="1"/>
</dbReference>
<comment type="caution">
    <text evidence="2">The sequence shown here is derived from an EMBL/GenBank/DDBJ whole genome shotgun (WGS) entry which is preliminary data.</text>
</comment>
<evidence type="ECO:0000256" key="1">
    <source>
        <dbReference type="SAM" id="MobiDB-lite"/>
    </source>
</evidence>
<dbReference type="Proteomes" id="UP000593571">
    <property type="component" value="Unassembled WGS sequence"/>
</dbReference>
<name>A0A7J8BIR7_ROUAE</name>
<proteinExistence type="predicted"/>
<reference evidence="2 3" key="1">
    <citation type="journal article" date="2020" name="Nature">
        <title>Six reference-quality genomes reveal evolution of bat adaptations.</title>
        <authorList>
            <person name="Jebb D."/>
            <person name="Huang Z."/>
            <person name="Pippel M."/>
            <person name="Hughes G.M."/>
            <person name="Lavrichenko K."/>
            <person name="Devanna P."/>
            <person name="Winkler S."/>
            <person name="Jermiin L.S."/>
            <person name="Skirmuntt E.C."/>
            <person name="Katzourakis A."/>
            <person name="Burkitt-Gray L."/>
            <person name="Ray D.A."/>
            <person name="Sullivan K.A.M."/>
            <person name="Roscito J.G."/>
            <person name="Kirilenko B.M."/>
            <person name="Davalos L.M."/>
            <person name="Corthals A.P."/>
            <person name="Power M.L."/>
            <person name="Jones G."/>
            <person name="Ransome R.D."/>
            <person name="Dechmann D.K.N."/>
            <person name="Locatelli A.G."/>
            <person name="Puechmaille S.J."/>
            <person name="Fedrigo O."/>
            <person name="Jarvis E.D."/>
            <person name="Hiller M."/>
            <person name="Vernes S.C."/>
            <person name="Myers E.W."/>
            <person name="Teeling E.C."/>
        </authorList>
    </citation>
    <scope>NUCLEOTIDE SEQUENCE [LARGE SCALE GENOMIC DNA]</scope>
    <source>
        <strain evidence="2">MRouAeg1</strain>
        <tissue evidence="2">Muscle</tissue>
    </source>
</reference>